<evidence type="ECO:0000313" key="1">
    <source>
        <dbReference type="EMBL" id="MBK1619353.1"/>
    </source>
</evidence>
<gene>
    <name evidence="1" type="ORF">CKO42_13070</name>
</gene>
<comment type="caution">
    <text evidence="1">The sequence shown here is derived from an EMBL/GenBank/DDBJ whole genome shotgun (WGS) entry which is preliminary data.</text>
</comment>
<reference evidence="1 2" key="1">
    <citation type="journal article" date="2020" name="Microorganisms">
        <title>Osmotic Adaptation and Compatible Solute Biosynthesis of Phototrophic Bacteria as Revealed from Genome Analyses.</title>
        <authorList>
            <person name="Imhoff J.F."/>
            <person name="Rahn T."/>
            <person name="Kunzel S."/>
            <person name="Keller A."/>
            <person name="Neulinger S.C."/>
        </authorList>
    </citation>
    <scope>NUCLEOTIDE SEQUENCE [LARGE SCALE GENOMIC DNA]</scope>
    <source>
        <strain evidence="1 2">DSM 25653</strain>
    </source>
</reference>
<dbReference type="AlphaFoldDB" id="A0A9X0WAJ0"/>
<organism evidence="1 2">
    <name type="scientific">Lamprobacter modestohalophilus</name>
    <dbReference type="NCBI Taxonomy" id="1064514"/>
    <lineage>
        <taxon>Bacteria</taxon>
        <taxon>Pseudomonadati</taxon>
        <taxon>Pseudomonadota</taxon>
        <taxon>Gammaproteobacteria</taxon>
        <taxon>Chromatiales</taxon>
        <taxon>Chromatiaceae</taxon>
        <taxon>Lamprobacter</taxon>
    </lineage>
</organism>
<accession>A0A9X0WAJ0</accession>
<dbReference type="Proteomes" id="UP001138768">
    <property type="component" value="Unassembled WGS sequence"/>
</dbReference>
<evidence type="ECO:0000313" key="2">
    <source>
        <dbReference type="Proteomes" id="UP001138768"/>
    </source>
</evidence>
<protein>
    <submittedName>
        <fullName evidence="1">Uncharacterized protein</fullName>
    </submittedName>
</protein>
<keyword evidence="2" id="KW-1185">Reference proteome</keyword>
<proteinExistence type="predicted"/>
<dbReference type="EMBL" id="NRRY01000020">
    <property type="protein sequence ID" value="MBK1619353.1"/>
    <property type="molecule type" value="Genomic_DNA"/>
</dbReference>
<name>A0A9X0WAJ0_9GAMM</name>
<sequence>MSRCQDSVADDEENFMFGSTYTNEDVKGILSDFRVSAKMDTVKIEFLLEHRAQKKTIDRICRGKGNGMEFCLETGKNYRSKEGWISSWPYGRLPSKIQLHLTSSRR</sequence>